<dbReference type="PROSITE" id="PS51331">
    <property type="entry name" value="THYX"/>
    <property type="match status" value="1"/>
</dbReference>
<dbReference type="EMBL" id="LNQE01000337">
    <property type="protein sequence ID" value="KUG27346.1"/>
    <property type="molecule type" value="Genomic_DNA"/>
</dbReference>
<accession>A0A0W8G2V0</accession>
<dbReference type="InterPro" id="IPR003669">
    <property type="entry name" value="Thymidylate_synthase_ThyX"/>
</dbReference>
<dbReference type="HAMAP" id="MF_01408">
    <property type="entry name" value="ThyX"/>
    <property type="match status" value="1"/>
</dbReference>
<dbReference type="Pfam" id="PF02511">
    <property type="entry name" value="Thy1"/>
    <property type="match status" value="1"/>
</dbReference>
<dbReference type="GO" id="GO:0006231">
    <property type="term" value="P:dTMP biosynthetic process"/>
    <property type="evidence" value="ECO:0007669"/>
    <property type="project" value="InterPro"/>
</dbReference>
<dbReference type="AlphaFoldDB" id="A0A0W8G2V0"/>
<dbReference type="InterPro" id="IPR036098">
    <property type="entry name" value="Thymidylate_synthase_ThyX_sf"/>
</dbReference>
<comment type="caution">
    <text evidence="1">The sequence shown here is derived from an EMBL/GenBank/DDBJ whole genome shotgun (WGS) entry which is preliminary data.</text>
</comment>
<dbReference type="PANTHER" id="PTHR34934">
    <property type="entry name" value="FLAVIN-DEPENDENT THYMIDYLATE SYNTHASE"/>
    <property type="match status" value="1"/>
</dbReference>
<reference evidence="1" key="1">
    <citation type="journal article" date="2015" name="Proc. Natl. Acad. Sci. U.S.A.">
        <title>Networks of energetic and metabolic interactions define dynamics in microbial communities.</title>
        <authorList>
            <person name="Embree M."/>
            <person name="Liu J.K."/>
            <person name="Al-Bassam M.M."/>
            <person name="Zengler K."/>
        </authorList>
    </citation>
    <scope>NUCLEOTIDE SEQUENCE</scope>
</reference>
<dbReference type="CDD" id="cd20175">
    <property type="entry name" value="ThyX"/>
    <property type="match status" value="1"/>
</dbReference>
<evidence type="ECO:0000313" key="1">
    <source>
        <dbReference type="EMBL" id="KUG27346.1"/>
    </source>
</evidence>
<dbReference type="Gene3D" id="3.30.1360.170">
    <property type="match status" value="1"/>
</dbReference>
<dbReference type="SUPFAM" id="SSF69796">
    <property type="entry name" value="Thymidylate synthase-complementing protein Thy1"/>
    <property type="match status" value="1"/>
</dbReference>
<dbReference type="NCBIfam" id="TIGR02170">
    <property type="entry name" value="thyX"/>
    <property type="match status" value="1"/>
</dbReference>
<dbReference type="PANTHER" id="PTHR34934:SF1">
    <property type="entry name" value="FLAVIN-DEPENDENT THYMIDYLATE SYNTHASE"/>
    <property type="match status" value="1"/>
</dbReference>
<dbReference type="GO" id="GO:0050660">
    <property type="term" value="F:flavin adenine dinucleotide binding"/>
    <property type="evidence" value="ECO:0007669"/>
    <property type="project" value="InterPro"/>
</dbReference>
<dbReference type="GO" id="GO:0050797">
    <property type="term" value="F:thymidylate synthase (FAD) activity"/>
    <property type="evidence" value="ECO:0007669"/>
    <property type="project" value="InterPro"/>
</dbReference>
<proteinExistence type="inferred from homology"/>
<gene>
    <name evidence="1" type="ORF">ASZ90_002800</name>
</gene>
<sequence length="293" mass="33024">MMGKGEKCLRRPKGFTLWHPVTGKSRGRRDFFWAEKAAWPAATLNRSLPDMPATSQNVRLLAVTPNALELIYAAFRQCYHAGYAGDMWDGLVAGETPRDKQAAFVERILASGHESPVEHVSFTFAIEGVSRTLTHQLVRHRIASYSQQSQRYVDASDFDYVLPPSLAKIPEARARYEAFMAEAAACYRELQAMLEAKGRKGQTSNEDARFVLPGGVETKIVTTMNCRSLLHFFELRCCMRAQWEIRALADRMLALCREALPVIFATAGAKCERLGYCPESERFSCGKYPVRRD</sequence>
<organism evidence="1">
    <name type="scientific">hydrocarbon metagenome</name>
    <dbReference type="NCBI Taxonomy" id="938273"/>
    <lineage>
        <taxon>unclassified sequences</taxon>
        <taxon>metagenomes</taxon>
        <taxon>ecological metagenomes</taxon>
    </lineage>
</organism>
<name>A0A0W8G2V0_9ZZZZ</name>
<dbReference type="GO" id="GO:0004799">
    <property type="term" value="F:thymidylate synthase activity"/>
    <property type="evidence" value="ECO:0007669"/>
    <property type="project" value="TreeGrafter"/>
</dbReference>
<dbReference type="GO" id="GO:0070402">
    <property type="term" value="F:NADPH binding"/>
    <property type="evidence" value="ECO:0007669"/>
    <property type="project" value="TreeGrafter"/>
</dbReference>
<protein>
    <submittedName>
        <fullName evidence="1">Thymidylate synthase thyx</fullName>
    </submittedName>
</protein>